<evidence type="ECO:0000313" key="3">
    <source>
        <dbReference type="EMBL" id="PWK53863.1"/>
    </source>
</evidence>
<comment type="caution">
    <text evidence="3">The sequence shown here is derived from an EMBL/GenBank/DDBJ whole genome shotgun (WGS) entry which is preliminary data.</text>
</comment>
<gene>
    <name evidence="3" type="ORF">C8D97_102253</name>
</gene>
<organism evidence="3 4">
    <name type="scientific">Pleionea mediterranea</name>
    <dbReference type="NCBI Taxonomy" id="523701"/>
    <lineage>
        <taxon>Bacteria</taxon>
        <taxon>Pseudomonadati</taxon>
        <taxon>Pseudomonadota</taxon>
        <taxon>Gammaproteobacteria</taxon>
        <taxon>Oceanospirillales</taxon>
        <taxon>Pleioneaceae</taxon>
        <taxon>Pleionea</taxon>
    </lineage>
</organism>
<sequence length="327" mass="35498">MTRIITVCLKHSVKQLAENVKALAIFNVIGLSALSVASVQAESIYEKPVEFPVVKPQVAYSKVTELEFRRHNEKIKYGTDPLQFGLLWKPAAPMNKPSQQTKATANNANDSTLTKPIIILIHGGCWLSAFDIAHTYPLATHLSQQGYPVYSLEYRRTGNKGGGWPGSFNDIQQGVRSLTKLSEFNLDVSRYILMGHSAGGHLALLAASDLNKQPLVESNLVATVGLAAITDIAQYAKGSNSCQTATPKFMGGSVEEKALAYQAANPINHDLPDNVHLLIGNADSIVPMDQSSLNKARTKIIKDAGHFDWIHPGSPAIKSLVTLLNTF</sequence>
<name>A0A316FZM9_9GAMM</name>
<dbReference type="AlphaFoldDB" id="A0A316FZM9"/>
<evidence type="ECO:0000259" key="2">
    <source>
        <dbReference type="Pfam" id="PF20434"/>
    </source>
</evidence>
<evidence type="ECO:0000256" key="1">
    <source>
        <dbReference type="ARBA" id="ARBA00022801"/>
    </source>
</evidence>
<keyword evidence="1 3" id="KW-0378">Hydrolase</keyword>
<dbReference type="SUPFAM" id="SSF53474">
    <property type="entry name" value="alpha/beta-Hydrolases"/>
    <property type="match status" value="1"/>
</dbReference>
<dbReference type="GO" id="GO:0016787">
    <property type="term" value="F:hydrolase activity"/>
    <property type="evidence" value="ECO:0007669"/>
    <property type="project" value="UniProtKB-KW"/>
</dbReference>
<dbReference type="Pfam" id="PF20434">
    <property type="entry name" value="BD-FAE"/>
    <property type="match status" value="1"/>
</dbReference>
<dbReference type="InterPro" id="IPR049492">
    <property type="entry name" value="BD-FAE-like_dom"/>
</dbReference>
<proteinExistence type="predicted"/>
<protein>
    <submittedName>
        <fullName evidence="3">Alpha/beta hydrolase family protein</fullName>
    </submittedName>
</protein>
<evidence type="ECO:0000313" key="4">
    <source>
        <dbReference type="Proteomes" id="UP000245790"/>
    </source>
</evidence>
<dbReference type="Gene3D" id="3.40.50.1820">
    <property type="entry name" value="alpha/beta hydrolase"/>
    <property type="match status" value="1"/>
</dbReference>
<dbReference type="InterPro" id="IPR050300">
    <property type="entry name" value="GDXG_lipolytic_enzyme"/>
</dbReference>
<dbReference type="PANTHER" id="PTHR48081:SF33">
    <property type="entry name" value="KYNURENINE FORMAMIDASE"/>
    <property type="match status" value="1"/>
</dbReference>
<keyword evidence="4" id="KW-1185">Reference proteome</keyword>
<dbReference type="EMBL" id="QGGU01000002">
    <property type="protein sequence ID" value="PWK53863.1"/>
    <property type="molecule type" value="Genomic_DNA"/>
</dbReference>
<accession>A0A316FZM9</accession>
<feature type="domain" description="BD-FAE-like" evidence="2">
    <location>
        <begin position="113"/>
        <end position="293"/>
    </location>
</feature>
<dbReference type="PANTHER" id="PTHR48081">
    <property type="entry name" value="AB HYDROLASE SUPERFAMILY PROTEIN C4A8.06C"/>
    <property type="match status" value="1"/>
</dbReference>
<dbReference type="InterPro" id="IPR029058">
    <property type="entry name" value="AB_hydrolase_fold"/>
</dbReference>
<dbReference type="Proteomes" id="UP000245790">
    <property type="component" value="Unassembled WGS sequence"/>
</dbReference>
<dbReference type="RefSeq" id="WP_210204835.1">
    <property type="nucleotide sequence ID" value="NZ_QGGU01000002.1"/>
</dbReference>
<reference evidence="3 4" key="1">
    <citation type="submission" date="2018-05" db="EMBL/GenBank/DDBJ databases">
        <title>Genomic Encyclopedia of Type Strains, Phase IV (KMG-IV): sequencing the most valuable type-strain genomes for metagenomic binning, comparative biology and taxonomic classification.</title>
        <authorList>
            <person name="Goeker M."/>
        </authorList>
    </citation>
    <scope>NUCLEOTIDE SEQUENCE [LARGE SCALE GENOMIC DNA]</scope>
    <source>
        <strain evidence="3 4">DSM 25350</strain>
    </source>
</reference>